<dbReference type="EMBL" id="CP157677">
    <property type="protein sequence ID" value="XBP72910.1"/>
    <property type="molecule type" value="Genomic_DNA"/>
</dbReference>
<organism evidence="2">
    <name type="scientific">Polaromonas hydrogenivorans</name>
    <dbReference type="NCBI Taxonomy" id="335476"/>
    <lineage>
        <taxon>Bacteria</taxon>
        <taxon>Pseudomonadati</taxon>
        <taxon>Pseudomonadota</taxon>
        <taxon>Betaproteobacteria</taxon>
        <taxon>Burkholderiales</taxon>
        <taxon>Comamonadaceae</taxon>
        <taxon>Polaromonas</taxon>
    </lineage>
</organism>
<dbReference type="AlphaFoldDB" id="A0AAU7LZ44"/>
<evidence type="ECO:0000313" key="2">
    <source>
        <dbReference type="EMBL" id="XBP72910.1"/>
    </source>
</evidence>
<sequence length="264" mass="28001">MDLQLTGKRALVTGSTSGIGWATARELAAEGAHVLINGRDPARLASAVARIQAELPGATIDGVQADLSCAAGCQRLLDAACEVDLLINNLGIFEPKAFEQIGDDDWQRFFEVNVLSGVRLSRHHLPRMKARGWGRIVFISSESGICPPAEMVQYGMTKSAQLSVSRGLAETCVGTGVTVNAVLPGPTRTEGVGAFFATLARDAGQTLAEAERDFFKYARPTSLLQRFIEPAEVAAMVTYVCSPRAAATNGAALRVEGGVVRTLI</sequence>
<keyword evidence="2" id="KW-0614">Plasmid</keyword>
<evidence type="ECO:0000256" key="1">
    <source>
        <dbReference type="ARBA" id="ARBA00006484"/>
    </source>
</evidence>
<dbReference type="GO" id="GO:0016491">
    <property type="term" value="F:oxidoreductase activity"/>
    <property type="evidence" value="ECO:0007669"/>
    <property type="project" value="UniProtKB-KW"/>
</dbReference>
<dbReference type="InterPro" id="IPR036291">
    <property type="entry name" value="NAD(P)-bd_dom_sf"/>
</dbReference>
<keyword evidence="2" id="KW-0560">Oxidoreductase</keyword>
<comment type="similarity">
    <text evidence="1">Belongs to the short-chain dehydrogenases/reductases (SDR) family.</text>
</comment>
<dbReference type="PRINTS" id="PR00081">
    <property type="entry name" value="GDHRDH"/>
</dbReference>
<dbReference type="SUPFAM" id="SSF51735">
    <property type="entry name" value="NAD(P)-binding Rossmann-fold domains"/>
    <property type="match status" value="1"/>
</dbReference>
<accession>A0AAU7LZ44</accession>
<reference evidence="2" key="1">
    <citation type="submission" date="2024-05" db="EMBL/GenBank/DDBJ databases">
        <authorList>
            <person name="Bunk B."/>
            <person name="Swiderski J."/>
            <person name="Sproer C."/>
            <person name="Thiel V."/>
        </authorList>
    </citation>
    <scope>NUCLEOTIDE SEQUENCE</scope>
    <source>
        <strain evidence="2">DSM 17735</strain>
        <plasmid evidence="2">p2</plasmid>
    </source>
</reference>
<dbReference type="RefSeq" id="WP_349282745.1">
    <property type="nucleotide sequence ID" value="NZ_CBCSCU010000059.1"/>
</dbReference>
<dbReference type="EC" id="1.-.-.-" evidence="2"/>
<dbReference type="PANTHER" id="PTHR42879">
    <property type="entry name" value="3-OXOACYL-(ACYL-CARRIER-PROTEIN) REDUCTASE"/>
    <property type="match status" value="1"/>
</dbReference>
<dbReference type="Pfam" id="PF00106">
    <property type="entry name" value="adh_short"/>
    <property type="match status" value="1"/>
</dbReference>
<gene>
    <name evidence="2" type="ORF">ABLV49_23150</name>
</gene>
<geneLocation type="plasmid" evidence="2">
    <name>p2</name>
</geneLocation>
<dbReference type="InterPro" id="IPR050259">
    <property type="entry name" value="SDR"/>
</dbReference>
<dbReference type="FunFam" id="3.40.50.720:FF:000084">
    <property type="entry name" value="Short-chain dehydrogenase reductase"/>
    <property type="match status" value="1"/>
</dbReference>
<dbReference type="InterPro" id="IPR002347">
    <property type="entry name" value="SDR_fam"/>
</dbReference>
<dbReference type="Gene3D" id="3.40.50.720">
    <property type="entry name" value="NAD(P)-binding Rossmann-like Domain"/>
    <property type="match status" value="1"/>
</dbReference>
<dbReference type="CDD" id="cd05233">
    <property type="entry name" value="SDR_c"/>
    <property type="match status" value="1"/>
</dbReference>
<proteinExistence type="inferred from homology"/>
<protein>
    <submittedName>
        <fullName evidence="2">SDR family oxidoreductase</fullName>
        <ecNumber evidence="2">1.-.-.-</ecNumber>
    </submittedName>
</protein>
<name>A0AAU7LZ44_9BURK</name>